<protein>
    <submittedName>
        <fullName evidence="1">Uncharacterized protein</fullName>
    </submittedName>
</protein>
<evidence type="ECO:0000313" key="2">
    <source>
        <dbReference type="Proteomes" id="UP000283993"/>
    </source>
</evidence>
<dbReference type="Proteomes" id="UP000283993">
    <property type="component" value="Unassembled WGS sequence"/>
</dbReference>
<organism evidence="1 2">
    <name type="scientific">Salinisphaera orenii MK-B5</name>
    <dbReference type="NCBI Taxonomy" id="856730"/>
    <lineage>
        <taxon>Bacteria</taxon>
        <taxon>Pseudomonadati</taxon>
        <taxon>Pseudomonadota</taxon>
        <taxon>Gammaproteobacteria</taxon>
        <taxon>Salinisphaerales</taxon>
        <taxon>Salinisphaeraceae</taxon>
        <taxon>Salinisphaera</taxon>
    </lineage>
</organism>
<comment type="caution">
    <text evidence="1">The sequence shown here is derived from an EMBL/GenBank/DDBJ whole genome shotgun (WGS) entry which is preliminary data.</text>
</comment>
<evidence type="ECO:0000313" key="1">
    <source>
        <dbReference type="EMBL" id="ROO27063.1"/>
    </source>
</evidence>
<accession>A0A423PN82</accession>
<dbReference type="EMBL" id="AYKH01000016">
    <property type="protein sequence ID" value="ROO27063.1"/>
    <property type="molecule type" value="Genomic_DNA"/>
</dbReference>
<sequence length="90" mass="9989">MNILAASVLSVAKALFGIEEKYRQAGTAHHVKGLRAEWRRKAKLSAARDLFGIDQCMSLIHQRHEVGIVLGAISWCVHSREMAQILAPLL</sequence>
<gene>
    <name evidence="1" type="ORF">SAOR_09585</name>
</gene>
<keyword evidence="2" id="KW-1185">Reference proteome</keyword>
<name>A0A423PN82_9GAMM</name>
<reference evidence="1 2" key="1">
    <citation type="submission" date="2013-10" db="EMBL/GenBank/DDBJ databases">
        <title>Salinisphaera orenii MK-B5 Genome Sequencing.</title>
        <authorList>
            <person name="Lai Q."/>
            <person name="Li C."/>
            <person name="Shao Z."/>
        </authorList>
    </citation>
    <scope>NUCLEOTIDE SEQUENCE [LARGE SCALE GENOMIC DNA]</scope>
    <source>
        <strain evidence="1 2">MK-B5</strain>
    </source>
</reference>
<proteinExistence type="predicted"/>
<dbReference type="AlphaFoldDB" id="A0A423PN82"/>